<evidence type="ECO:0000256" key="8">
    <source>
        <dbReference type="ARBA" id="ARBA00023033"/>
    </source>
</evidence>
<evidence type="ECO:0000256" key="4">
    <source>
        <dbReference type="ARBA" id="ARBA00022723"/>
    </source>
</evidence>
<evidence type="ECO:0000256" key="6">
    <source>
        <dbReference type="ARBA" id="ARBA00023002"/>
    </source>
</evidence>
<organism evidence="16 17">
    <name type="scientific">Porites lobata</name>
    <dbReference type="NCBI Taxonomy" id="104759"/>
    <lineage>
        <taxon>Eukaryota</taxon>
        <taxon>Metazoa</taxon>
        <taxon>Cnidaria</taxon>
        <taxon>Anthozoa</taxon>
        <taxon>Hexacorallia</taxon>
        <taxon>Scleractinia</taxon>
        <taxon>Fungiina</taxon>
        <taxon>Poritidae</taxon>
        <taxon>Porites</taxon>
    </lineage>
</organism>
<evidence type="ECO:0000259" key="15">
    <source>
        <dbReference type="Pfam" id="PF00264"/>
    </source>
</evidence>
<accession>A0ABN8SF32</accession>
<feature type="region of interest" description="Disordered" evidence="14">
    <location>
        <begin position="111"/>
        <end position="131"/>
    </location>
</feature>
<keyword evidence="10" id="KW-0325">Glycoprotein</keyword>
<dbReference type="PANTHER" id="PTHR11474:SF124">
    <property type="entry name" value="TYROSINASE"/>
    <property type="match status" value="1"/>
</dbReference>
<feature type="compositionally biased region" description="Polar residues" evidence="14">
    <location>
        <begin position="112"/>
        <end position="125"/>
    </location>
</feature>
<evidence type="ECO:0000256" key="3">
    <source>
        <dbReference type="ARBA" id="ARBA00022692"/>
    </source>
</evidence>
<dbReference type="InterPro" id="IPR008922">
    <property type="entry name" value="Di-copper_centre_dom_sf"/>
</dbReference>
<evidence type="ECO:0000256" key="2">
    <source>
        <dbReference type="ARBA" id="ARBA00011906"/>
    </source>
</evidence>
<dbReference type="Gene3D" id="1.10.1280.10">
    <property type="entry name" value="Di-copper center containing domain from catechol oxidase"/>
    <property type="match status" value="1"/>
</dbReference>
<evidence type="ECO:0000256" key="7">
    <source>
        <dbReference type="ARBA" id="ARBA00023008"/>
    </source>
</evidence>
<comment type="cofactor">
    <cofactor evidence="1">
        <name>Cu(2+)</name>
        <dbReference type="ChEBI" id="CHEBI:29036"/>
    </cofactor>
</comment>
<keyword evidence="4" id="KW-0479">Metal-binding</keyword>
<evidence type="ECO:0000256" key="11">
    <source>
        <dbReference type="ARBA" id="ARBA00039304"/>
    </source>
</evidence>
<evidence type="ECO:0000256" key="1">
    <source>
        <dbReference type="ARBA" id="ARBA00001973"/>
    </source>
</evidence>
<dbReference type="SUPFAM" id="SSF48056">
    <property type="entry name" value="Di-copper centre-containing domain"/>
    <property type="match status" value="1"/>
</dbReference>
<name>A0ABN8SF32_9CNID</name>
<feature type="non-terminal residue" evidence="16">
    <location>
        <position position="131"/>
    </location>
</feature>
<evidence type="ECO:0000256" key="9">
    <source>
        <dbReference type="ARBA" id="ARBA00023136"/>
    </source>
</evidence>
<keyword evidence="3" id="KW-0812">Transmembrane</keyword>
<evidence type="ECO:0000256" key="13">
    <source>
        <dbReference type="ARBA" id="ARBA00046288"/>
    </source>
</evidence>
<keyword evidence="7" id="KW-0186">Copper</keyword>
<evidence type="ECO:0000256" key="5">
    <source>
        <dbReference type="ARBA" id="ARBA00022729"/>
    </source>
</evidence>
<dbReference type="InterPro" id="IPR050316">
    <property type="entry name" value="Tyrosinase/Hemocyanin"/>
</dbReference>
<dbReference type="InterPro" id="IPR002227">
    <property type="entry name" value="Tyrosinase_Cu-bd"/>
</dbReference>
<evidence type="ECO:0000313" key="17">
    <source>
        <dbReference type="Proteomes" id="UP001159405"/>
    </source>
</evidence>
<dbReference type="Pfam" id="PF00264">
    <property type="entry name" value="Tyrosinase"/>
    <property type="match status" value="1"/>
</dbReference>
<comment type="caution">
    <text evidence="16">The sequence shown here is derived from an EMBL/GenBank/DDBJ whole genome shotgun (WGS) entry which is preliminary data.</text>
</comment>
<keyword evidence="8" id="KW-0503">Monooxygenase</keyword>
<proteinExistence type="predicted"/>
<dbReference type="EMBL" id="CALNXK010000816">
    <property type="protein sequence ID" value="CAH3190123.1"/>
    <property type="molecule type" value="Genomic_DNA"/>
</dbReference>
<dbReference type="PANTHER" id="PTHR11474">
    <property type="entry name" value="TYROSINASE FAMILY MEMBER"/>
    <property type="match status" value="1"/>
</dbReference>
<gene>
    <name evidence="16" type="ORF">PLOB_00046226</name>
</gene>
<dbReference type="EC" id="1.14.18.1" evidence="2"/>
<evidence type="ECO:0000313" key="16">
    <source>
        <dbReference type="EMBL" id="CAH3190123.1"/>
    </source>
</evidence>
<comment type="subcellular location">
    <subcellularLocation>
        <location evidence="13">Endomembrane system</location>
        <topology evidence="13">Single-pass type I membrane protein</topology>
    </subcellularLocation>
</comment>
<evidence type="ECO:0000256" key="10">
    <source>
        <dbReference type="ARBA" id="ARBA00023180"/>
    </source>
</evidence>
<keyword evidence="9" id="KW-0472">Membrane</keyword>
<feature type="domain" description="Tyrosinase copper-binding" evidence="15">
    <location>
        <begin position="1"/>
        <end position="33"/>
    </location>
</feature>
<evidence type="ECO:0000256" key="14">
    <source>
        <dbReference type="SAM" id="MobiDB-lite"/>
    </source>
</evidence>
<sequence length="131" mass="15041">MGGDMGDVPSAANDLIFYLHHSFIDMIFEKWLQNYKQNATVLSPYDAPLGHNKGGVIIPIFPVYTHEQMFKRSQEFEYSYEGIDEIVLAYFYKLRRPVSSPVTTYEYRELQTSELQTSEQSTAGTTGDHDD</sequence>
<dbReference type="Proteomes" id="UP001159405">
    <property type="component" value="Unassembled WGS sequence"/>
</dbReference>
<keyword evidence="6" id="KW-0560">Oxidoreductase</keyword>
<keyword evidence="17" id="KW-1185">Reference proteome</keyword>
<reference evidence="16 17" key="1">
    <citation type="submission" date="2022-05" db="EMBL/GenBank/DDBJ databases">
        <authorList>
            <consortium name="Genoscope - CEA"/>
            <person name="William W."/>
        </authorList>
    </citation>
    <scope>NUCLEOTIDE SEQUENCE [LARGE SCALE GENOMIC DNA]</scope>
</reference>
<keyword evidence="5" id="KW-0732">Signal</keyword>
<protein>
    <recommendedName>
        <fullName evidence="11">Tyrosinase</fullName>
        <ecNumber evidence="2">1.14.18.1</ecNumber>
    </recommendedName>
    <alternativeName>
        <fullName evidence="12">Monophenol monooxygenase</fullName>
    </alternativeName>
</protein>
<evidence type="ECO:0000256" key="12">
    <source>
        <dbReference type="ARBA" id="ARBA00042251"/>
    </source>
</evidence>